<protein>
    <submittedName>
        <fullName evidence="2">Uncharacterized protein</fullName>
    </submittedName>
</protein>
<feature type="region of interest" description="Disordered" evidence="1">
    <location>
        <begin position="25"/>
        <end position="61"/>
    </location>
</feature>
<dbReference type="Proteomes" id="UP001500467">
    <property type="component" value="Unassembled WGS sequence"/>
</dbReference>
<comment type="caution">
    <text evidence="2">The sequence shown here is derived from an EMBL/GenBank/DDBJ whole genome shotgun (WGS) entry which is preliminary data.</text>
</comment>
<keyword evidence="3" id="KW-1185">Reference proteome</keyword>
<name>A0ABN1V501_9PSEU</name>
<sequence length="218" mass="23154">MTPHALPDASKQPVIAPSVQRAIDAAEGAPPVHLGVLNPTADDTDPYQPQQTGGAAEPDGIQTSHLLGEECATGGQVRRHGTGWECTTIDTGATQPGTLSSDGDQPYGFRADTDEAAKYGDEAVEGVGDVRTYVDLTKGRSIRNVGTDTTHKEFVDTLTRSGWISRTSKDGTVQIFSMDGAKYVVRGKNSSGYPGWTADFTPQGSTEKTLEIRLGYKP</sequence>
<evidence type="ECO:0000313" key="2">
    <source>
        <dbReference type="EMBL" id="GAA1194230.1"/>
    </source>
</evidence>
<reference evidence="2 3" key="1">
    <citation type="journal article" date="2019" name="Int. J. Syst. Evol. Microbiol.">
        <title>The Global Catalogue of Microorganisms (GCM) 10K type strain sequencing project: providing services to taxonomists for standard genome sequencing and annotation.</title>
        <authorList>
            <consortium name="The Broad Institute Genomics Platform"/>
            <consortium name="The Broad Institute Genome Sequencing Center for Infectious Disease"/>
            <person name="Wu L."/>
            <person name="Ma J."/>
        </authorList>
    </citation>
    <scope>NUCLEOTIDE SEQUENCE [LARGE SCALE GENOMIC DNA]</scope>
    <source>
        <strain evidence="2 3">JCM 13022</strain>
    </source>
</reference>
<evidence type="ECO:0000313" key="3">
    <source>
        <dbReference type="Proteomes" id="UP001500467"/>
    </source>
</evidence>
<dbReference type="RefSeq" id="WP_253854021.1">
    <property type="nucleotide sequence ID" value="NZ_BAAALM010000002.1"/>
</dbReference>
<organism evidence="2 3">
    <name type="scientific">Prauserella alba</name>
    <dbReference type="NCBI Taxonomy" id="176898"/>
    <lineage>
        <taxon>Bacteria</taxon>
        <taxon>Bacillati</taxon>
        <taxon>Actinomycetota</taxon>
        <taxon>Actinomycetes</taxon>
        <taxon>Pseudonocardiales</taxon>
        <taxon>Pseudonocardiaceae</taxon>
        <taxon>Prauserella</taxon>
    </lineage>
</organism>
<evidence type="ECO:0000256" key="1">
    <source>
        <dbReference type="SAM" id="MobiDB-lite"/>
    </source>
</evidence>
<gene>
    <name evidence="2" type="ORF">GCM10009675_06300</name>
</gene>
<accession>A0ABN1V501</accession>
<proteinExistence type="predicted"/>
<dbReference type="EMBL" id="BAAALM010000002">
    <property type="protein sequence ID" value="GAA1194230.1"/>
    <property type="molecule type" value="Genomic_DNA"/>
</dbReference>